<dbReference type="PRINTS" id="PR00793">
    <property type="entry name" value="PROAMNOPTASE"/>
</dbReference>
<organism evidence="4 5">
    <name type="scientific">Circinella minor</name>
    <dbReference type="NCBI Taxonomy" id="1195481"/>
    <lineage>
        <taxon>Eukaryota</taxon>
        <taxon>Fungi</taxon>
        <taxon>Fungi incertae sedis</taxon>
        <taxon>Mucoromycota</taxon>
        <taxon>Mucoromycotina</taxon>
        <taxon>Mucoromycetes</taxon>
        <taxon>Mucorales</taxon>
        <taxon>Lichtheimiaceae</taxon>
        <taxon>Circinella</taxon>
    </lineage>
</organism>
<dbReference type="EMBL" id="JAEPRB010000438">
    <property type="protein sequence ID" value="KAG2216212.1"/>
    <property type="molecule type" value="Genomic_DNA"/>
</dbReference>
<dbReference type="GO" id="GO:0008233">
    <property type="term" value="F:peptidase activity"/>
    <property type="evidence" value="ECO:0007669"/>
    <property type="project" value="InterPro"/>
</dbReference>
<dbReference type="InterPro" id="IPR002410">
    <property type="entry name" value="Peptidase_S33"/>
</dbReference>
<evidence type="ECO:0000313" key="5">
    <source>
        <dbReference type="Proteomes" id="UP000646827"/>
    </source>
</evidence>
<comment type="caution">
    <text evidence="4">The sequence shown here is derived from an EMBL/GenBank/DDBJ whole genome shotgun (WGS) entry which is preliminary data.</text>
</comment>
<keyword evidence="2" id="KW-0378">Hydrolase</keyword>
<dbReference type="InterPro" id="IPR051601">
    <property type="entry name" value="Serine_prot/Carboxylest_S33"/>
</dbReference>
<dbReference type="OrthoDB" id="1898734at2759"/>
<comment type="similarity">
    <text evidence="1">Belongs to the peptidase S33 family.</text>
</comment>
<dbReference type="InterPro" id="IPR029058">
    <property type="entry name" value="AB_hydrolase_fold"/>
</dbReference>
<dbReference type="Gene3D" id="3.40.50.1820">
    <property type="entry name" value="alpha/beta hydrolase"/>
    <property type="match status" value="1"/>
</dbReference>
<dbReference type="Pfam" id="PF00561">
    <property type="entry name" value="Abhydrolase_1"/>
    <property type="match status" value="1"/>
</dbReference>
<dbReference type="GO" id="GO:0006508">
    <property type="term" value="P:proteolysis"/>
    <property type="evidence" value="ECO:0007669"/>
    <property type="project" value="InterPro"/>
</dbReference>
<dbReference type="SUPFAM" id="SSF53474">
    <property type="entry name" value="alpha/beta-Hydrolases"/>
    <property type="match status" value="1"/>
</dbReference>
<dbReference type="AlphaFoldDB" id="A0A8H7RS39"/>
<evidence type="ECO:0000313" key="4">
    <source>
        <dbReference type="EMBL" id="KAG2216212.1"/>
    </source>
</evidence>
<dbReference type="Proteomes" id="UP000646827">
    <property type="component" value="Unassembled WGS sequence"/>
</dbReference>
<protein>
    <recommendedName>
        <fullName evidence="3">AB hydrolase-1 domain-containing protein</fullName>
    </recommendedName>
</protein>
<gene>
    <name evidence="4" type="ORF">INT45_002157</name>
</gene>
<sequence>ALVSRGKNDYSTMLVKNSPLNDPSVESYFIPGAKVFERFFDVPLDYNDSGSGNITVFVRHLVPPGKEKDVDTLPFLLYLQGGPGFEVPLPSTSGWIQTVFDQGYQVLLLDQRGTGLSTPISAESLEFLKTDEAKAAYLTNFRADSIVRDCEVIRKTLTAGRSSDSEKRFALLGQSFGGFCITTYLSLFPQSIESAYTTGGTPPLVDSPEPVYRALYPRVLKRNKLYYSKYPKDIARVRGIHAYLSENQVTLPNGGVLSARRFLQLGIQFGFSGGYDTVHQLVNSAAEDLANRGKISFKTLANIQTLQDWDTNVIYAILHEAIYCQGKPSNWAAERVLHEEPFAKQFEWRLDYLDDDQPVYFTGEMIYPFMMDDYVELQPLKKVANLLAEYDNWGQLYDESVLAKNEVPIAGVSYFDDMYVDRELSEETVSKVQGYRQYITNEFGHNGVRVEGERIMNYLFKLASGEEFYNR</sequence>
<dbReference type="InterPro" id="IPR000073">
    <property type="entry name" value="AB_hydrolase_1"/>
</dbReference>
<dbReference type="PANTHER" id="PTHR43248">
    <property type="entry name" value="2-SUCCINYL-6-HYDROXY-2,4-CYCLOHEXADIENE-1-CARBOXYLATE SYNTHASE"/>
    <property type="match status" value="1"/>
</dbReference>
<evidence type="ECO:0000259" key="3">
    <source>
        <dbReference type="Pfam" id="PF00561"/>
    </source>
</evidence>
<dbReference type="PANTHER" id="PTHR43248:SF2">
    <property type="entry name" value="PROLYL AMINOPEPTIDASE"/>
    <property type="match status" value="1"/>
</dbReference>
<feature type="domain" description="AB hydrolase-1" evidence="3">
    <location>
        <begin position="75"/>
        <end position="223"/>
    </location>
</feature>
<name>A0A8H7RS39_9FUNG</name>
<keyword evidence="5" id="KW-1185">Reference proteome</keyword>
<proteinExistence type="inferred from homology"/>
<accession>A0A8H7RS39</accession>
<evidence type="ECO:0000256" key="1">
    <source>
        <dbReference type="ARBA" id="ARBA00010088"/>
    </source>
</evidence>
<reference evidence="4 5" key="1">
    <citation type="submission" date="2020-12" db="EMBL/GenBank/DDBJ databases">
        <title>Metabolic potential, ecology and presence of endohyphal bacteria is reflected in genomic diversity of Mucoromycotina.</title>
        <authorList>
            <person name="Muszewska A."/>
            <person name="Okrasinska A."/>
            <person name="Steczkiewicz K."/>
            <person name="Drgas O."/>
            <person name="Orlowska M."/>
            <person name="Perlinska-Lenart U."/>
            <person name="Aleksandrzak-Piekarczyk T."/>
            <person name="Szatraj K."/>
            <person name="Zielenkiewicz U."/>
            <person name="Pilsyk S."/>
            <person name="Malc E."/>
            <person name="Mieczkowski P."/>
            <person name="Kruszewska J.S."/>
            <person name="Biernat P."/>
            <person name="Pawlowska J."/>
        </authorList>
    </citation>
    <scope>NUCLEOTIDE SEQUENCE [LARGE SCALE GENOMIC DNA]</scope>
    <source>
        <strain evidence="4 5">CBS 142.35</strain>
    </source>
</reference>
<feature type="non-terminal residue" evidence="4">
    <location>
        <position position="1"/>
    </location>
</feature>
<evidence type="ECO:0000256" key="2">
    <source>
        <dbReference type="ARBA" id="ARBA00022801"/>
    </source>
</evidence>